<sequence>MKLSFIVTRIYLGFFILITIMLGSAWFSIQATTQMTERVEAITNDSTPLLTRSSELTIAFLNINRSLTDYLSAMYLDELDPLAEKVTNRIDAYQTQSNWVVQHVKSKSVLETAIMQLVDNETTVLDHIGSVTTLYSAYLDAKDRNEFQQSTFQPLANQLTSNLVSGLSLAQQEPERHAIQGMLSQVNVLSSDASKAFSMQDIIELRSSKRSFSSRQERFELASEQLKVHSPKLYRSSKQAMDLFAQHVFSDQGSVAMHIQTYELFDQLLTQQQQLNSLINAQLDQIGILSEYAAQMATQMDREASDSAKQTMSVLAIISAVSTLIAIVIGMSIASSVKKPSQQVQKALQRLAEKDLTSKVNYNKDNEFGYVAKKVNLVLEHLSETITQLSTSADRLNEASIENQQTSEKLEHDIREQTAQTTQVATAMKQIECSVHEISESANQTLTIVTDAVEMSSEGQTMMKANSDLLGTLSSRLGVSTDTIRALEQEVASIESILEVISGISEQTNLLALNAAIEAARAGEQGRGFSVVADEVRVLAAKTTKSTLEIKEKIEQLQTRTEFAVSQVIMCADDMKQCMTQAASVDCNLQRIYQQLNDIEDRSTQIASATTEHQAVASDVTQRVSEIFELSEHSSQRFGKLSQQGLELERMAQQQLELTAHFKLPLKRENMVL</sequence>
<dbReference type="Gene3D" id="1.10.287.950">
    <property type="entry name" value="Methyl-accepting chemotaxis protein"/>
    <property type="match status" value="1"/>
</dbReference>
<feature type="domain" description="Methyl-accepting transducer" evidence="6">
    <location>
        <begin position="392"/>
        <end position="628"/>
    </location>
</feature>
<evidence type="ECO:0000313" key="8">
    <source>
        <dbReference type="EMBL" id="SEF84574.1"/>
    </source>
</evidence>
<dbReference type="GO" id="GO:0007165">
    <property type="term" value="P:signal transduction"/>
    <property type="evidence" value="ECO:0007669"/>
    <property type="project" value="UniProtKB-KW"/>
</dbReference>
<dbReference type="GO" id="GO:0006935">
    <property type="term" value="P:chemotaxis"/>
    <property type="evidence" value="ECO:0007669"/>
    <property type="project" value="UniProtKB-ARBA"/>
</dbReference>
<keyword evidence="2 4" id="KW-0807">Transducer</keyword>
<evidence type="ECO:0000259" key="6">
    <source>
        <dbReference type="PROSITE" id="PS50111"/>
    </source>
</evidence>
<dbReference type="RefSeq" id="WP_103879407.1">
    <property type="nucleotide sequence ID" value="NZ_FNVG01000004.1"/>
</dbReference>
<evidence type="ECO:0000256" key="5">
    <source>
        <dbReference type="SAM" id="Phobius"/>
    </source>
</evidence>
<name>A0A1H5VBI0_9VIBR</name>
<dbReference type="SUPFAM" id="SSF58104">
    <property type="entry name" value="Methyl-accepting chemotaxis protein (MCP) signaling domain"/>
    <property type="match status" value="1"/>
</dbReference>
<comment type="subcellular location">
    <subcellularLocation>
        <location evidence="1">Membrane</location>
    </subcellularLocation>
</comment>
<evidence type="ECO:0000313" key="9">
    <source>
        <dbReference type="Proteomes" id="UP000236721"/>
    </source>
</evidence>
<evidence type="ECO:0000256" key="4">
    <source>
        <dbReference type="PROSITE-ProRule" id="PRU00284"/>
    </source>
</evidence>
<keyword evidence="9" id="KW-1185">Reference proteome</keyword>
<dbReference type="Proteomes" id="UP000236721">
    <property type="component" value="Unassembled WGS sequence"/>
</dbReference>
<evidence type="ECO:0000256" key="3">
    <source>
        <dbReference type="ARBA" id="ARBA00029447"/>
    </source>
</evidence>
<proteinExistence type="inferred from homology"/>
<keyword evidence="5" id="KW-1133">Transmembrane helix</keyword>
<accession>A0A1H5VBI0</accession>
<dbReference type="PANTHER" id="PTHR32089">
    <property type="entry name" value="METHYL-ACCEPTING CHEMOTAXIS PROTEIN MCPB"/>
    <property type="match status" value="1"/>
</dbReference>
<reference evidence="9" key="1">
    <citation type="submission" date="2016-10" db="EMBL/GenBank/DDBJ databases">
        <authorList>
            <person name="Varghese N."/>
            <person name="Submissions S."/>
        </authorList>
    </citation>
    <scope>NUCLEOTIDE SEQUENCE [LARGE SCALE GENOMIC DNA]</scope>
    <source>
        <strain evidence="9">CGMCC 1.7062</strain>
    </source>
</reference>
<evidence type="ECO:0000259" key="7">
    <source>
        <dbReference type="PROSITE" id="PS50885"/>
    </source>
</evidence>
<dbReference type="InterPro" id="IPR004089">
    <property type="entry name" value="MCPsignal_dom"/>
</dbReference>
<comment type="similarity">
    <text evidence="3">Belongs to the methyl-accepting chemotaxis (MCP) protein family.</text>
</comment>
<organism evidence="8 9">
    <name type="scientific">Vibrio hangzhouensis</name>
    <dbReference type="NCBI Taxonomy" id="462991"/>
    <lineage>
        <taxon>Bacteria</taxon>
        <taxon>Pseudomonadati</taxon>
        <taxon>Pseudomonadota</taxon>
        <taxon>Gammaproteobacteria</taxon>
        <taxon>Vibrionales</taxon>
        <taxon>Vibrionaceae</taxon>
        <taxon>Vibrio</taxon>
    </lineage>
</organism>
<dbReference type="EMBL" id="FNVG01000004">
    <property type="protein sequence ID" value="SEF84574.1"/>
    <property type="molecule type" value="Genomic_DNA"/>
</dbReference>
<dbReference type="PROSITE" id="PS50111">
    <property type="entry name" value="CHEMOTAXIS_TRANSDUC_2"/>
    <property type="match status" value="1"/>
</dbReference>
<dbReference type="Pfam" id="PF00015">
    <property type="entry name" value="MCPsignal"/>
    <property type="match status" value="1"/>
</dbReference>
<keyword evidence="5" id="KW-0472">Membrane</keyword>
<dbReference type="AlphaFoldDB" id="A0A1H5VBI0"/>
<dbReference type="GO" id="GO:0016020">
    <property type="term" value="C:membrane"/>
    <property type="evidence" value="ECO:0007669"/>
    <property type="project" value="UniProtKB-SubCell"/>
</dbReference>
<dbReference type="InterPro" id="IPR003660">
    <property type="entry name" value="HAMP_dom"/>
</dbReference>
<feature type="domain" description="HAMP" evidence="7">
    <location>
        <begin position="335"/>
        <end position="387"/>
    </location>
</feature>
<gene>
    <name evidence="8" type="ORF">SAMN04488244_104134</name>
</gene>
<dbReference type="SMART" id="SM00283">
    <property type="entry name" value="MA"/>
    <property type="match status" value="1"/>
</dbReference>
<dbReference type="PROSITE" id="PS50885">
    <property type="entry name" value="HAMP"/>
    <property type="match status" value="1"/>
</dbReference>
<keyword evidence="5" id="KW-0812">Transmembrane</keyword>
<feature type="transmembrane region" description="Helical" evidence="5">
    <location>
        <begin position="6"/>
        <end position="29"/>
    </location>
</feature>
<feature type="transmembrane region" description="Helical" evidence="5">
    <location>
        <begin position="312"/>
        <end position="334"/>
    </location>
</feature>
<dbReference type="PANTHER" id="PTHR32089:SF70">
    <property type="entry name" value="ENERGY TAXIS MODULATING METHYL ACCEPTING SENSORY TRANSDUCER"/>
    <property type="match status" value="1"/>
</dbReference>
<protein>
    <submittedName>
        <fullName evidence="8">HAMP domain-containing protein</fullName>
    </submittedName>
</protein>
<dbReference type="OrthoDB" id="5579179at2"/>
<evidence type="ECO:0000256" key="1">
    <source>
        <dbReference type="ARBA" id="ARBA00004370"/>
    </source>
</evidence>
<dbReference type="FunFam" id="1.10.287.950:FF:000001">
    <property type="entry name" value="Methyl-accepting chemotaxis sensory transducer"/>
    <property type="match status" value="1"/>
</dbReference>
<evidence type="ECO:0000256" key="2">
    <source>
        <dbReference type="ARBA" id="ARBA00023224"/>
    </source>
</evidence>